<evidence type="ECO:0000256" key="1">
    <source>
        <dbReference type="SAM" id="MobiDB-lite"/>
    </source>
</evidence>
<feature type="region of interest" description="Disordered" evidence="1">
    <location>
        <begin position="312"/>
        <end position="337"/>
    </location>
</feature>
<dbReference type="AlphaFoldDB" id="A0A267EI32"/>
<organism evidence="2 3">
    <name type="scientific">Macrostomum lignano</name>
    <dbReference type="NCBI Taxonomy" id="282301"/>
    <lineage>
        <taxon>Eukaryota</taxon>
        <taxon>Metazoa</taxon>
        <taxon>Spiralia</taxon>
        <taxon>Lophotrochozoa</taxon>
        <taxon>Platyhelminthes</taxon>
        <taxon>Rhabditophora</taxon>
        <taxon>Macrostomorpha</taxon>
        <taxon>Macrostomida</taxon>
        <taxon>Macrostomidae</taxon>
        <taxon>Macrostomum</taxon>
    </lineage>
</organism>
<sequence>MSCQALPTLLPASLAPGASNLLPPLTLFECTLSNLTLLIDRMPLKDVVTCMRLIGQVYLHAVEAMRPSLDTVCQFYEMHNGPCPTAASAAAAAAAAAAAPTTSSSSADSTVPLPSHHLQLHQLHQQRQSPNLPATTKSATASSVASSPQSRPSIIPIAKRRCRKRPHRQQQQQRPSTDAQHLDDEQLSVEDDSSTVGVDSSLNNCLAVAADELLHIQHPIKIQQQQQPPTSQKKHQRQIQLTVMPRRQLDLSSPSSQPPPPSDVVDAGDAIVGELPAAGAADDSEEDLGSGASTVRCFGSILSMPTVAGEEVVASGGGGGGGSSGSGGSGKSGLPMDPAESRALLRECYKELKGTGPHLFKLNLPFTHALNVEITRKVIRRAIGRLGCCDGDGREASLTDSFLAAMKDIFRRLKDIGSNERARRFTSRMKKLRRRQKAASYLSRTLETQEAAKLEELLQREFVSSEDEDDDRKQVRVRSLAWESCEARQLKQLLDDFYFQRIATPAQREKYQTMTVQRDADYVSSRPPPPGAGDWARRAAAAATAVSAAAAAANAAAGSGE</sequence>
<comment type="caution">
    <text evidence="2">The sequence shown here is derived from an EMBL/GenBank/DDBJ whole genome shotgun (WGS) entry which is preliminary data.</text>
</comment>
<feature type="compositionally biased region" description="Basic residues" evidence="1">
    <location>
        <begin position="158"/>
        <end position="168"/>
    </location>
</feature>
<reference evidence="2 3" key="1">
    <citation type="submission" date="2017-06" db="EMBL/GenBank/DDBJ databases">
        <title>A platform for efficient transgenesis in Macrostomum lignano, a flatworm model organism for stem cell research.</title>
        <authorList>
            <person name="Berezikov E."/>
        </authorList>
    </citation>
    <scope>NUCLEOTIDE SEQUENCE [LARGE SCALE GENOMIC DNA]</scope>
    <source>
        <strain evidence="2">DV1</strain>
        <tissue evidence="2">Whole organism</tissue>
    </source>
</reference>
<dbReference type="EMBL" id="NIVC01002153">
    <property type="protein sequence ID" value="PAA60432.1"/>
    <property type="molecule type" value="Genomic_DNA"/>
</dbReference>
<proteinExistence type="predicted"/>
<feature type="compositionally biased region" description="Low complexity" evidence="1">
    <location>
        <begin position="133"/>
        <end position="157"/>
    </location>
</feature>
<dbReference type="Proteomes" id="UP000215902">
    <property type="component" value="Unassembled WGS sequence"/>
</dbReference>
<keyword evidence="3" id="KW-1185">Reference proteome</keyword>
<protein>
    <submittedName>
        <fullName evidence="2">Uncharacterized protein</fullName>
    </submittedName>
</protein>
<gene>
    <name evidence="2" type="ORF">BOX15_Mlig005028g1</name>
</gene>
<name>A0A267EI32_9PLAT</name>
<feature type="region of interest" description="Disordered" evidence="1">
    <location>
        <begin position="248"/>
        <end position="267"/>
    </location>
</feature>
<evidence type="ECO:0000313" key="2">
    <source>
        <dbReference type="EMBL" id="PAA60432.1"/>
    </source>
</evidence>
<evidence type="ECO:0000313" key="3">
    <source>
        <dbReference type="Proteomes" id="UP000215902"/>
    </source>
</evidence>
<accession>A0A267EI32</accession>
<feature type="region of interest" description="Disordered" evidence="1">
    <location>
        <begin position="121"/>
        <end position="198"/>
    </location>
</feature>
<feature type="compositionally biased region" description="Gly residues" evidence="1">
    <location>
        <begin position="315"/>
        <end position="331"/>
    </location>
</feature>
<feature type="region of interest" description="Disordered" evidence="1">
    <location>
        <begin position="517"/>
        <end position="537"/>
    </location>
</feature>